<reference evidence="8 9" key="1">
    <citation type="journal article" date="2009" name="Int. J. Syst. Evol. Microbiol.">
        <title>Paenibacillus contaminans sp. nov., isolated from a contaminated laboratory plate.</title>
        <authorList>
            <person name="Chou J.H."/>
            <person name="Lee J.H."/>
            <person name="Lin M.C."/>
            <person name="Chang P.S."/>
            <person name="Arun A.B."/>
            <person name="Young C.C."/>
            <person name="Chen W.M."/>
        </authorList>
    </citation>
    <scope>NUCLEOTIDE SEQUENCE [LARGE SCALE GENOMIC DNA]</scope>
    <source>
        <strain evidence="8 9">CKOBP-6</strain>
    </source>
</reference>
<evidence type="ECO:0008006" key="10">
    <source>
        <dbReference type="Google" id="ProtNLM"/>
    </source>
</evidence>
<feature type="compositionally biased region" description="Basic and acidic residues" evidence="6">
    <location>
        <begin position="47"/>
        <end position="59"/>
    </location>
</feature>
<dbReference type="PANTHER" id="PTHR43649:SF33">
    <property type="entry name" value="POLYGALACTURONAN_RHAMNOGALACTURONAN-BINDING PROTEIN YTCQ"/>
    <property type="match status" value="1"/>
</dbReference>
<keyword evidence="3" id="KW-0472">Membrane</keyword>
<dbReference type="PANTHER" id="PTHR43649">
    <property type="entry name" value="ARABINOSE-BINDING PROTEIN-RELATED"/>
    <property type="match status" value="1"/>
</dbReference>
<keyword evidence="5" id="KW-0449">Lipoprotein</keyword>
<keyword evidence="4" id="KW-0564">Palmitate</keyword>
<dbReference type="EMBL" id="QMFB01000026">
    <property type="protein sequence ID" value="RAV14389.1"/>
    <property type="molecule type" value="Genomic_DNA"/>
</dbReference>
<name>A0A329M2M8_9BACL</name>
<dbReference type="Pfam" id="PF01547">
    <property type="entry name" value="SBP_bac_1"/>
    <property type="match status" value="1"/>
</dbReference>
<evidence type="ECO:0000256" key="2">
    <source>
        <dbReference type="ARBA" id="ARBA00022729"/>
    </source>
</evidence>
<feature type="signal peptide" evidence="7">
    <location>
        <begin position="1"/>
        <end position="22"/>
    </location>
</feature>
<evidence type="ECO:0000256" key="1">
    <source>
        <dbReference type="ARBA" id="ARBA00022475"/>
    </source>
</evidence>
<gene>
    <name evidence="8" type="ORF">DQG23_31330</name>
</gene>
<dbReference type="CDD" id="cd13580">
    <property type="entry name" value="PBP2_AlgQ_like_1"/>
    <property type="match status" value="1"/>
</dbReference>
<evidence type="ECO:0000256" key="3">
    <source>
        <dbReference type="ARBA" id="ARBA00023136"/>
    </source>
</evidence>
<dbReference type="OrthoDB" id="9787283at2"/>
<dbReference type="InterPro" id="IPR050490">
    <property type="entry name" value="Bact_solute-bd_prot1"/>
</dbReference>
<dbReference type="Proteomes" id="UP000250369">
    <property type="component" value="Unassembled WGS sequence"/>
</dbReference>
<comment type="caution">
    <text evidence="8">The sequence shown here is derived from an EMBL/GenBank/DDBJ whole genome shotgun (WGS) entry which is preliminary data.</text>
</comment>
<feature type="chain" id="PRO_5039172431" description="ABC transporter substrate-binding protein" evidence="7">
    <location>
        <begin position="23"/>
        <end position="560"/>
    </location>
</feature>
<proteinExistence type="predicted"/>
<organism evidence="8 9">
    <name type="scientific">Paenibacillus contaminans</name>
    <dbReference type="NCBI Taxonomy" id="450362"/>
    <lineage>
        <taxon>Bacteria</taxon>
        <taxon>Bacillati</taxon>
        <taxon>Bacillota</taxon>
        <taxon>Bacilli</taxon>
        <taxon>Bacillales</taxon>
        <taxon>Paenibacillaceae</taxon>
        <taxon>Paenibacillus</taxon>
    </lineage>
</organism>
<keyword evidence="1" id="KW-1003">Cell membrane</keyword>
<keyword evidence="2 7" id="KW-0732">Signal</keyword>
<accession>A0A329M2M8</accession>
<dbReference type="RefSeq" id="WP_113034972.1">
    <property type="nucleotide sequence ID" value="NZ_QMFB01000026.1"/>
</dbReference>
<dbReference type="InterPro" id="IPR006059">
    <property type="entry name" value="SBP"/>
</dbReference>
<evidence type="ECO:0000256" key="7">
    <source>
        <dbReference type="SAM" id="SignalP"/>
    </source>
</evidence>
<dbReference type="Gene3D" id="3.40.190.10">
    <property type="entry name" value="Periplasmic binding protein-like II"/>
    <property type="match status" value="2"/>
</dbReference>
<dbReference type="AlphaFoldDB" id="A0A329M2M8"/>
<evidence type="ECO:0000256" key="4">
    <source>
        <dbReference type="ARBA" id="ARBA00023139"/>
    </source>
</evidence>
<protein>
    <recommendedName>
        <fullName evidence="10">ABC transporter substrate-binding protein</fullName>
    </recommendedName>
</protein>
<evidence type="ECO:0000313" key="9">
    <source>
        <dbReference type="Proteomes" id="UP000250369"/>
    </source>
</evidence>
<evidence type="ECO:0000313" key="8">
    <source>
        <dbReference type="EMBL" id="RAV14389.1"/>
    </source>
</evidence>
<evidence type="ECO:0000256" key="5">
    <source>
        <dbReference type="ARBA" id="ARBA00023288"/>
    </source>
</evidence>
<sequence>MRFRKVLSTGIAAMLSSSMLLVACSGNNGDVKPGNSPGTGSAAASKEPAKAAEKPDPFGKYDPPIEVTSVREMNSAWKFPSDQTMENNVWTKGYEQDLGMKVKYLWTSDQYEQKLNLTIASGQLPDVMAVNATQLQQLADAGQLADLTDVYQQYASPVTKEYLEKDGGASMRAATLNGKLLALPFTASGYDQAPLLWVRTDWLKKLNLPEPKTMQDVFAIAEAFTTQDPDGNQKNDTFGLGATKGLYGHMGTLEGFFNGYHVYPGKWVKDASGKLVYGGVQPEMKAALAKLNEMYKKGQIDSEFGVRDGNKLAESLTSGKLGMFFGEMWASLFPLQDGKNLNPEMDWKAYPLPSIDGKPAKPQIGLGTVEYYVVKKNFKNPEVVVKLMNYYLRQCLDPNTRETFSYKDGMEFYRFSIVKSSSVTSNIDAYLDVKGALETKDTSKMKVESNKVYYEAVDKFMNQGDISGWGYTRVFGPGGSQSLLHHYFTNNGFQRDEFFGAPTPSMGDKIPTLGKMEVEQFTKIIMGAAPIDSFDEFAANWNKLGGEQVTKEVNDWKAKQ</sequence>
<dbReference type="PROSITE" id="PS51257">
    <property type="entry name" value="PROKAR_LIPOPROTEIN"/>
    <property type="match status" value="1"/>
</dbReference>
<keyword evidence="9" id="KW-1185">Reference proteome</keyword>
<evidence type="ECO:0000256" key="6">
    <source>
        <dbReference type="SAM" id="MobiDB-lite"/>
    </source>
</evidence>
<feature type="region of interest" description="Disordered" evidence="6">
    <location>
        <begin position="32"/>
        <end position="63"/>
    </location>
</feature>
<dbReference type="SUPFAM" id="SSF53850">
    <property type="entry name" value="Periplasmic binding protein-like II"/>
    <property type="match status" value="1"/>
</dbReference>